<organism evidence="2 3">
    <name type="scientific">Athelia psychrophila</name>
    <dbReference type="NCBI Taxonomy" id="1759441"/>
    <lineage>
        <taxon>Eukaryota</taxon>
        <taxon>Fungi</taxon>
        <taxon>Dikarya</taxon>
        <taxon>Basidiomycota</taxon>
        <taxon>Agaricomycotina</taxon>
        <taxon>Agaricomycetes</taxon>
        <taxon>Agaricomycetidae</taxon>
        <taxon>Atheliales</taxon>
        <taxon>Atheliaceae</taxon>
        <taxon>Athelia</taxon>
    </lineage>
</organism>
<feature type="region of interest" description="Disordered" evidence="1">
    <location>
        <begin position="906"/>
        <end position="1011"/>
    </location>
</feature>
<dbReference type="AlphaFoldDB" id="A0A166F7T5"/>
<protein>
    <submittedName>
        <fullName evidence="2">Uncharacterized protein</fullName>
    </submittedName>
</protein>
<reference evidence="2 3" key="1">
    <citation type="journal article" date="2016" name="Mol. Biol. Evol.">
        <title>Comparative Genomics of Early-Diverging Mushroom-Forming Fungi Provides Insights into the Origins of Lignocellulose Decay Capabilities.</title>
        <authorList>
            <person name="Nagy L.G."/>
            <person name="Riley R."/>
            <person name="Tritt A."/>
            <person name="Adam C."/>
            <person name="Daum C."/>
            <person name="Floudas D."/>
            <person name="Sun H."/>
            <person name="Yadav J.S."/>
            <person name="Pangilinan J."/>
            <person name="Larsson K.H."/>
            <person name="Matsuura K."/>
            <person name="Barry K."/>
            <person name="Labutti K."/>
            <person name="Kuo R."/>
            <person name="Ohm R.A."/>
            <person name="Bhattacharya S.S."/>
            <person name="Shirouzu T."/>
            <person name="Yoshinaga Y."/>
            <person name="Martin F.M."/>
            <person name="Grigoriev I.V."/>
            <person name="Hibbett D.S."/>
        </authorList>
    </citation>
    <scope>NUCLEOTIDE SEQUENCE [LARGE SCALE GENOMIC DNA]</scope>
    <source>
        <strain evidence="2 3">CBS 109695</strain>
    </source>
</reference>
<proteinExistence type="predicted"/>
<feature type="compositionally biased region" description="Pro residues" evidence="1">
    <location>
        <begin position="683"/>
        <end position="702"/>
    </location>
</feature>
<keyword evidence="3" id="KW-1185">Reference proteome</keyword>
<feature type="compositionally biased region" description="Low complexity" evidence="1">
    <location>
        <begin position="645"/>
        <end position="675"/>
    </location>
</feature>
<name>A0A166F7T5_9AGAM</name>
<feature type="region of interest" description="Disordered" evidence="1">
    <location>
        <begin position="336"/>
        <end position="386"/>
    </location>
</feature>
<evidence type="ECO:0000313" key="2">
    <source>
        <dbReference type="EMBL" id="KZP16525.1"/>
    </source>
</evidence>
<feature type="compositionally biased region" description="Low complexity" evidence="1">
    <location>
        <begin position="526"/>
        <end position="537"/>
    </location>
</feature>
<evidence type="ECO:0000256" key="1">
    <source>
        <dbReference type="SAM" id="MobiDB-lite"/>
    </source>
</evidence>
<feature type="compositionally biased region" description="Basic and acidic residues" evidence="1">
    <location>
        <begin position="555"/>
        <end position="575"/>
    </location>
</feature>
<feature type="compositionally biased region" description="Acidic residues" evidence="1">
    <location>
        <begin position="340"/>
        <end position="365"/>
    </location>
</feature>
<feature type="region of interest" description="Disordered" evidence="1">
    <location>
        <begin position="512"/>
        <end position="577"/>
    </location>
</feature>
<dbReference type="OrthoDB" id="2803783at2759"/>
<accession>A0A166F7T5</accession>
<sequence length="1251" mass="137566">MKIDKLLGPLHLGRAARVEARARARAAVKARARARAAAAAASVVETAVPDGALVKVPSSSSADWLLLLSELLERVLHGVRGSVTNTNLTKESTPLEQDNAYGKCEMGGGSQAEGFGSHRGQQLLKMERVSRQCGFVLGLIFTLLQPFPLETDRMFKSAGHEKQKQDDLPNRRGPRGWVSLPMFVHLEGEIPAFQAAQAAGELDEFWPNAHTRFRAKFIMPPLTEEEIAAGVTLEDKLAKERKRHSAKLLLDLQPKKQKKKKRLSYVQDYSKCYFSTKIKPVFSSRYNEHLREVEDGLVEKIKVVDFRNKLIREFWELEPEEVRDEIEKYREDHYLRGGLSEEDGGQDEDGDDGASDQDSENDDDGGNATASTSGGCRGKGKPEAPLDPVEAKAKEYYTNQVAAQTALAPILKELHEHTGYVGAVILAAPDGARGGELSTRIELTANKLIHRANRTPAGLGLALQKGPVEGESRDTFVGICVPYISKETDRIAVAPEACAAFRLPGVSVHINASGGPSHETSKEVSRAPSLAASRSRSNQPRALATTAPSRSPALSDRDGWQEENEKSDDGEKLPWEEDEKLSAADLASIKAEGSTYEMERRYNIIRNQCMLKEMQLETLAEDAIASGKKAIKGADNRSKNKPLRLPASPAQSTLPSLPSSPQVNASPNASPSQSPGRRAISPPFSPSPPPSPSLTWAPPPNPSADGAAQRPQPTTTGQKDTALDETRALSGASLADTHATKDMWPKWMLEIVRAMEHVGPSDSLLGQAMDAWIKFEALMEYPTSKAKKNLLSSQHRPHDIGKWIRAARKPTEMPDVSPYVYTFAKDWRGWWDSLQPQRDPANEPLQDVSEYSELRKAGPNGLFLLLLSLVWWGAAAADQGDEGMDVWRQAVTKFMVTVKFFNASMEEPQRKRARDSPENDSANKWVTTGPAERGRTQARGEAARGSRVTRGWGGARGRRGGGARREGMRVAMRGKPGEAAVGGVRPRKGEAQGQGRQEGSSARKGAVRGREWREGSQVHWLGDMGDEARRGWVGDWPAQMRMWWKTGCGWGVRVHVRAGWVCGLDEGGLVACGLGNLTNFVRVHGCVGVPWRRWLGWRVSKRETRFEPDQAHASSKTRLPCMRWQKGERGENALQQASALQNYQSSSSPCEPALNYSKASTNRTGPFCLWCLFVLGLEGAFTGVTRYNAKVGVFPPQASEPIWACLLRESQIRSDLHTAVGMIAPPLSLVSRIHVNYHTEEYERKEGGRGK</sequence>
<feature type="region of interest" description="Disordered" evidence="1">
    <location>
        <begin position="631"/>
        <end position="724"/>
    </location>
</feature>
<dbReference type="EMBL" id="KV417592">
    <property type="protein sequence ID" value="KZP16525.1"/>
    <property type="molecule type" value="Genomic_DNA"/>
</dbReference>
<evidence type="ECO:0000313" key="3">
    <source>
        <dbReference type="Proteomes" id="UP000076532"/>
    </source>
</evidence>
<gene>
    <name evidence="2" type="ORF">FIBSPDRAFT_975600</name>
</gene>
<feature type="compositionally biased region" description="Basic and acidic residues" evidence="1">
    <location>
        <begin position="907"/>
        <end position="917"/>
    </location>
</feature>
<dbReference type="Proteomes" id="UP000076532">
    <property type="component" value="Unassembled WGS sequence"/>
</dbReference>